<evidence type="ECO:0000256" key="5">
    <source>
        <dbReference type="ARBA" id="ARBA00022801"/>
    </source>
</evidence>
<evidence type="ECO:0008006" key="10">
    <source>
        <dbReference type="Google" id="ProtNLM"/>
    </source>
</evidence>
<keyword evidence="2" id="KW-1277">Toxin-antitoxin system</keyword>
<evidence type="ECO:0000313" key="8">
    <source>
        <dbReference type="EMBL" id="KKI52444.1"/>
    </source>
</evidence>
<keyword evidence="4" id="KW-0255">Endonuclease</keyword>
<dbReference type="Gene3D" id="3.30.920.30">
    <property type="entry name" value="Hypothetical protein"/>
    <property type="match status" value="1"/>
</dbReference>
<keyword evidence="3" id="KW-0540">Nuclease</keyword>
<dbReference type="GO" id="GO:0003729">
    <property type="term" value="F:mRNA binding"/>
    <property type="evidence" value="ECO:0007669"/>
    <property type="project" value="InterPro"/>
</dbReference>
<comment type="similarity">
    <text evidence="1">Belongs to the HicA mRNA interferase family.</text>
</comment>
<dbReference type="GO" id="GO:0016787">
    <property type="term" value="F:hydrolase activity"/>
    <property type="evidence" value="ECO:0007669"/>
    <property type="project" value="UniProtKB-KW"/>
</dbReference>
<evidence type="ECO:0000256" key="2">
    <source>
        <dbReference type="ARBA" id="ARBA00022649"/>
    </source>
</evidence>
<evidence type="ECO:0000256" key="4">
    <source>
        <dbReference type="ARBA" id="ARBA00022759"/>
    </source>
</evidence>
<dbReference type="EMBL" id="LAYJ01000013">
    <property type="protein sequence ID" value="KKI52444.1"/>
    <property type="molecule type" value="Genomic_DNA"/>
</dbReference>
<dbReference type="SUPFAM" id="SSF54786">
    <property type="entry name" value="YcfA/nrd intein domain"/>
    <property type="match status" value="1"/>
</dbReference>
<keyword evidence="5" id="KW-0378">Hydrolase</keyword>
<keyword evidence="7" id="KW-0346">Stress response</keyword>
<dbReference type="GO" id="GO:0004519">
    <property type="term" value="F:endonuclease activity"/>
    <property type="evidence" value="ECO:0007669"/>
    <property type="project" value="UniProtKB-KW"/>
</dbReference>
<proteinExistence type="inferred from homology"/>
<evidence type="ECO:0000256" key="1">
    <source>
        <dbReference type="ARBA" id="ARBA00006620"/>
    </source>
</evidence>
<organism evidence="8 9">
    <name type="scientific">Christensenella hongkongensis</name>
    <dbReference type="NCBI Taxonomy" id="270498"/>
    <lineage>
        <taxon>Bacteria</taxon>
        <taxon>Bacillati</taxon>
        <taxon>Bacillota</taxon>
        <taxon>Clostridia</taxon>
        <taxon>Christensenellales</taxon>
        <taxon>Christensenellaceae</taxon>
        <taxon>Christensenella</taxon>
    </lineage>
</organism>
<dbReference type="InterPro" id="IPR012933">
    <property type="entry name" value="HicA_mRNA_interferase"/>
</dbReference>
<evidence type="ECO:0000256" key="6">
    <source>
        <dbReference type="ARBA" id="ARBA00022884"/>
    </source>
</evidence>
<dbReference type="STRING" id="270498.CHK_0061"/>
<name>A0A0M2NIT4_9FIRM</name>
<protein>
    <recommendedName>
        <fullName evidence="10">Type II toxin-antitoxin system HicA family toxin</fullName>
    </recommendedName>
</protein>
<dbReference type="RefSeq" id="WP_046441864.1">
    <property type="nucleotide sequence ID" value="NZ_CAUERS010000130.1"/>
</dbReference>
<dbReference type="InterPro" id="IPR038570">
    <property type="entry name" value="HicA_sf"/>
</dbReference>
<keyword evidence="6" id="KW-0694">RNA-binding</keyword>
<dbReference type="Proteomes" id="UP000034076">
    <property type="component" value="Unassembled WGS sequence"/>
</dbReference>
<dbReference type="OrthoDB" id="9799854at2"/>
<evidence type="ECO:0000313" key="9">
    <source>
        <dbReference type="Proteomes" id="UP000034076"/>
    </source>
</evidence>
<comment type="caution">
    <text evidence="8">The sequence shown here is derived from an EMBL/GenBank/DDBJ whole genome shotgun (WGS) entry which is preliminary data.</text>
</comment>
<sequence length="66" mass="7373">MKVSELRRLLSHNDILLKREGGNHDLYFSPLTGRTFPVSRHKTEELAAGTLAAILRQAGLEKTEVS</sequence>
<accession>A0A0M2NIT4</accession>
<evidence type="ECO:0000256" key="7">
    <source>
        <dbReference type="ARBA" id="ARBA00023016"/>
    </source>
</evidence>
<keyword evidence="9" id="KW-1185">Reference proteome</keyword>
<evidence type="ECO:0000256" key="3">
    <source>
        <dbReference type="ARBA" id="ARBA00022722"/>
    </source>
</evidence>
<dbReference type="Pfam" id="PF07927">
    <property type="entry name" value="HicA_toxin"/>
    <property type="match status" value="1"/>
</dbReference>
<dbReference type="AlphaFoldDB" id="A0A0M2NIT4"/>
<reference evidence="8 9" key="1">
    <citation type="submission" date="2015-04" db="EMBL/GenBank/DDBJ databases">
        <title>Draft genome sequence of bacteremic isolate Catabacter hongkongensis type strain HKU16T.</title>
        <authorList>
            <person name="Lau S.K."/>
            <person name="Teng J.L."/>
            <person name="Huang Y."/>
            <person name="Curreem S.O."/>
            <person name="Tsui S.K."/>
            <person name="Woo P.C."/>
        </authorList>
    </citation>
    <scope>NUCLEOTIDE SEQUENCE [LARGE SCALE GENOMIC DNA]</scope>
    <source>
        <strain evidence="8 9">HKU16</strain>
    </source>
</reference>
<gene>
    <name evidence="8" type="ORF">CHK_0061</name>
</gene>